<proteinExistence type="predicted"/>
<name>A0AAI9N4S6_9BURK</name>
<protein>
    <submittedName>
        <fullName evidence="2">Uncharacterized protein</fullName>
    </submittedName>
</protein>
<organism evidence="2 3">
    <name type="scientific">Herbaspirillum frisingense GSF30</name>
    <dbReference type="NCBI Taxonomy" id="864073"/>
    <lineage>
        <taxon>Bacteria</taxon>
        <taxon>Pseudomonadati</taxon>
        <taxon>Pseudomonadota</taxon>
        <taxon>Betaproteobacteria</taxon>
        <taxon>Burkholderiales</taxon>
        <taxon>Oxalobacteraceae</taxon>
        <taxon>Herbaspirillum</taxon>
    </lineage>
</organism>
<keyword evidence="1" id="KW-0472">Membrane</keyword>
<reference evidence="2 3" key="1">
    <citation type="journal article" date="2013" name="Front. Microbiol.">
        <title>The genome of the endophytic bacterium H. frisingense GSF30(T) identifies diverse strategies in the Herbaspirillum genus to interact with plants.</title>
        <authorList>
            <person name="Straub D."/>
            <person name="Rothballer M."/>
            <person name="Hartmann A."/>
            <person name="Ludewig U."/>
        </authorList>
    </citation>
    <scope>NUCLEOTIDE SEQUENCE [LARGE SCALE GENOMIC DNA]</scope>
    <source>
        <strain evidence="2 3">GSF30</strain>
    </source>
</reference>
<dbReference type="RefSeq" id="WP_006462146.1">
    <property type="nucleotide sequence ID" value="NZ_AEEC02000005.1"/>
</dbReference>
<evidence type="ECO:0000313" key="3">
    <source>
        <dbReference type="Proteomes" id="UP000006772"/>
    </source>
</evidence>
<dbReference type="EMBL" id="AEEC02000005">
    <property type="protein sequence ID" value="EOA05780.1"/>
    <property type="molecule type" value="Genomic_DNA"/>
</dbReference>
<keyword evidence="1" id="KW-0812">Transmembrane</keyword>
<dbReference type="Proteomes" id="UP000006772">
    <property type="component" value="Unassembled WGS sequence"/>
</dbReference>
<gene>
    <name evidence="2" type="ORF">HFRIS_004958</name>
</gene>
<sequence>MSKYLPTLEKISQEVIATAIAVIGVAWLVSRVPALKALVKSYDS</sequence>
<dbReference type="AlphaFoldDB" id="A0AAI9N4S6"/>
<evidence type="ECO:0000256" key="1">
    <source>
        <dbReference type="SAM" id="Phobius"/>
    </source>
</evidence>
<comment type="caution">
    <text evidence="2">The sequence shown here is derived from an EMBL/GenBank/DDBJ whole genome shotgun (WGS) entry which is preliminary data.</text>
</comment>
<feature type="transmembrane region" description="Helical" evidence="1">
    <location>
        <begin position="15"/>
        <end position="34"/>
    </location>
</feature>
<evidence type="ECO:0000313" key="2">
    <source>
        <dbReference type="EMBL" id="EOA05780.1"/>
    </source>
</evidence>
<keyword evidence="1" id="KW-1133">Transmembrane helix</keyword>
<accession>A0AAI9N4S6</accession>